<keyword evidence="6" id="KW-0175">Coiled coil</keyword>
<evidence type="ECO:0000256" key="2">
    <source>
        <dbReference type="ARBA" id="ARBA00004906"/>
    </source>
</evidence>
<dbReference type="CDD" id="cd16664">
    <property type="entry name" value="RING-Ubox_PUB"/>
    <property type="match status" value="1"/>
</dbReference>
<dbReference type="AlphaFoldDB" id="A0A2P2JR89"/>
<dbReference type="UniPathway" id="UPA00143"/>
<dbReference type="PANTHER" id="PTHR45958">
    <property type="entry name" value="RING-TYPE E3 UBIQUITIN TRANSFERASE"/>
    <property type="match status" value="1"/>
</dbReference>
<dbReference type="PANTHER" id="PTHR45958:SF5">
    <property type="entry name" value="RING-TYPE E3 UBIQUITIN TRANSFERASE"/>
    <property type="match status" value="1"/>
</dbReference>
<feature type="domain" description="U-box" evidence="7">
    <location>
        <begin position="260"/>
        <end position="334"/>
    </location>
</feature>
<comment type="pathway">
    <text evidence="2">Protein modification; protein ubiquitination.</text>
</comment>
<dbReference type="GO" id="GO:0061630">
    <property type="term" value="F:ubiquitin protein ligase activity"/>
    <property type="evidence" value="ECO:0007669"/>
    <property type="project" value="UniProtKB-EC"/>
</dbReference>
<dbReference type="SUPFAM" id="SSF57850">
    <property type="entry name" value="RING/U-box"/>
    <property type="match status" value="1"/>
</dbReference>
<proteinExistence type="predicted"/>
<evidence type="ECO:0000256" key="3">
    <source>
        <dbReference type="ARBA" id="ARBA00012483"/>
    </source>
</evidence>
<dbReference type="SMART" id="SM00185">
    <property type="entry name" value="ARM"/>
    <property type="match status" value="7"/>
</dbReference>
<comment type="catalytic activity">
    <reaction evidence="1">
        <text>S-ubiquitinyl-[E2 ubiquitin-conjugating enzyme]-L-cysteine + [acceptor protein]-L-lysine = [E2 ubiquitin-conjugating enzyme]-L-cysteine + N(6)-ubiquitinyl-[acceptor protein]-L-lysine.</text>
        <dbReference type="EC" id="2.3.2.27"/>
    </reaction>
</comment>
<dbReference type="EC" id="2.3.2.27" evidence="3"/>
<dbReference type="EMBL" id="GGEC01015491">
    <property type="protein sequence ID" value="MBW95974.1"/>
    <property type="molecule type" value="Transcribed_RNA"/>
</dbReference>
<dbReference type="CDD" id="cd21037">
    <property type="entry name" value="MLKL_NTD"/>
    <property type="match status" value="1"/>
</dbReference>
<accession>A0A2P2JR89</accession>
<dbReference type="InterPro" id="IPR045210">
    <property type="entry name" value="RING-Ubox_PUB"/>
</dbReference>
<dbReference type="InterPro" id="IPR013083">
    <property type="entry name" value="Znf_RING/FYVE/PHD"/>
</dbReference>
<dbReference type="InterPro" id="IPR011989">
    <property type="entry name" value="ARM-like"/>
</dbReference>
<dbReference type="Gene3D" id="1.25.10.10">
    <property type="entry name" value="Leucine-rich Repeat Variant"/>
    <property type="match status" value="4"/>
</dbReference>
<name>A0A2P2JR89_RHIMU</name>
<evidence type="ECO:0000256" key="4">
    <source>
        <dbReference type="ARBA" id="ARBA00022679"/>
    </source>
</evidence>
<dbReference type="Gene3D" id="1.20.930.20">
    <property type="entry name" value="Adaptor protein Cbl, N-terminal domain"/>
    <property type="match status" value="1"/>
</dbReference>
<dbReference type="SMART" id="SM00504">
    <property type="entry name" value="Ubox"/>
    <property type="match status" value="1"/>
</dbReference>
<dbReference type="Pfam" id="PF04564">
    <property type="entry name" value="U-box"/>
    <property type="match status" value="1"/>
</dbReference>
<dbReference type="InterPro" id="IPR000225">
    <property type="entry name" value="Armadillo"/>
</dbReference>
<evidence type="ECO:0000256" key="6">
    <source>
        <dbReference type="SAM" id="Coils"/>
    </source>
</evidence>
<keyword evidence="5" id="KW-0677">Repeat</keyword>
<dbReference type="InterPro" id="IPR003613">
    <property type="entry name" value="Ubox_domain"/>
</dbReference>
<dbReference type="InterPro" id="IPR052608">
    <property type="entry name" value="U-box_domain_protein"/>
</dbReference>
<dbReference type="GO" id="GO:0016567">
    <property type="term" value="P:protein ubiquitination"/>
    <property type="evidence" value="ECO:0007669"/>
    <property type="project" value="UniProtKB-UniPathway"/>
</dbReference>
<feature type="coiled-coil region" evidence="6">
    <location>
        <begin position="195"/>
        <end position="222"/>
    </location>
</feature>
<evidence type="ECO:0000256" key="5">
    <source>
        <dbReference type="ARBA" id="ARBA00022737"/>
    </source>
</evidence>
<dbReference type="EMBL" id="GGEC01015489">
    <property type="protein sequence ID" value="MBW95972.1"/>
    <property type="molecule type" value="Transcribed_RNA"/>
</dbReference>
<sequence length="1007" mass="111928">MVLDAFTCASNIPVPEILSQILEGTIEIICNAKHVLIKGETFMELANYLKRIVPILKELNKKDIGHSESLNDAIAILSKEIKAARELTEECTKMNKVYLLLKCRTIMKRLEETTREISRALGLLPLASLDFSSGIVEEIGKLHDSMERAEFKAAVAEEEILEKIDSGIQERNVGHSYANKLLVSIAEAVGISTERSALKKELEEFKIEIENARLRKDQAETIQMDQIIALLERADVVSSRKEKEIKYFTKRRSLGSQALDPLQSFYCPITRDVMVDPVETSSGQTFERSAIEKWLADGNKLCPLTMTILDTSILRPNKTLRQSIEEWKERNMMITIASKKSKLISEEEEEVIDCLEELEDLCEQRDQYREWMILEDYITDLIQLLGAKNREIRNHALAILHILSKDSDDAKERVGKVENAMESIVRFLGRRVAERKLAVALMLELSKCNLVRERIGKVQGCILLLVTMSTSDDSQAAADAQELLENLSFSDQNIVQMAKANYFKHLLQRLSAGSEDVKMVMASTIAEMELTDHNKASLLEGGALGPLLHLVSNGDNEMKIVTVKALRNISSLPSNGLRMIGEGAVGPLLKLLFQHISLSPSLREEVAMIIMHLAMSTTSQESSSTPISLLESDEDIFKLFFLVNLPGPTVQQNILQTFNALCQSPASSSIKEKLSECSAMQVLVQLCQQVNSSVRANAVKLLSFLVKDGDKATMLKHVDENCLKTLLLIMQSSINMEEITSAMGIISYLPENPEITQWLLDAGLLNVISNYILNNRQNDSHRSHLVENAVGALCRFTVPVNLEWQKKVAEADIIPALVWLLDFGTALTKTYAAISLTHLSRSSVQLSQPIPKRKGFWCLSAPAEMGCPIHGGICSVKSSFCLLVADAVGPLVSVLEDPDPGAREASLDALSTLIEGERFQSGGKVLAQTKAIPLMISLLSSSPPGLLEKALNALERIFQLPEFRQKYGPSAHMRLVDLTQRGSSRTRSLSARILAHLNVLHDQSSYF</sequence>
<evidence type="ECO:0000259" key="7">
    <source>
        <dbReference type="PROSITE" id="PS51698"/>
    </source>
</evidence>
<evidence type="ECO:0000313" key="8">
    <source>
        <dbReference type="EMBL" id="MBW95974.1"/>
    </source>
</evidence>
<dbReference type="EMBL" id="GGEC01015492">
    <property type="protein sequence ID" value="MBW95975.1"/>
    <property type="molecule type" value="Transcribed_RNA"/>
</dbReference>
<protein>
    <recommendedName>
        <fullName evidence="3">RING-type E3 ubiquitin transferase</fullName>
        <ecNumber evidence="3">2.3.2.27</ecNumber>
    </recommendedName>
</protein>
<dbReference type="SUPFAM" id="SSF48371">
    <property type="entry name" value="ARM repeat"/>
    <property type="match status" value="3"/>
</dbReference>
<dbReference type="EMBL" id="GGEC01015490">
    <property type="protein sequence ID" value="MBW95973.1"/>
    <property type="molecule type" value="Transcribed_RNA"/>
</dbReference>
<dbReference type="GO" id="GO:0007166">
    <property type="term" value="P:cell surface receptor signaling pathway"/>
    <property type="evidence" value="ECO:0007669"/>
    <property type="project" value="InterPro"/>
</dbReference>
<evidence type="ECO:0000256" key="1">
    <source>
        <dbReference type="ARBA" id="ARBA00000900"/>
    </source>
</evidence>
<keyword evidence="4" id="KW-0808">Transferase</keyword>
<dbReference type="PROSITE" id="PS51698">
    <property type="entry name" value="U_BOX"/>
    <property type="match status" value="1"/>
</dbReference>
<dbReference type="Gene3D" id="3.30.40.10">
    <property type="entry name" value="Zinc/RING finger domain, C3HC4 (zinc finger)"/>
    <property type="match status" value="1"/>
</dbReference>
<dbReference type="InterPro" id="IPR016024">
    <property type="entry name" value="ARM-type_fold"/>
</dbReference>
<dbReference type="InterPro" id="IPR036537">
    <property type="entry name" value="Adaptor_Cbl_N_dom_sf"/>
</dbReference>
<dbReference type="InterPro" id="IPR059179">
    <property type="entry name" value="MLKL-like_MCAfunc"/>
</dbReference>
<reference evidence="8" key="1">
    <citation type="submission" date="2018-02" db="EMBL/GenBank/DDBJ databases">
        <title>Rhizophora mucronata_Transcriptome.</title>
        <authorList>
            <person name="Meera S.P."/>
            <person name="Sreeshan A."/>
            <person name="Augustine A."/>
        </authorList>
    </citation>
    <scope>NUCLEOTIDE SEQUENCE</scope>
    <source>
        <tissue evidence="8">Leaf</tissue>
    </source>
</reference>
<organism evidence="8">
    <name type="scientific">Rhizophora mucronata</name>
    <name type="common">Asiatic mangrove</name>
    <dbReference type="NCBI Taxonomy" id="61149"/>
    <lineage>
        <taxon>Eukaryota</taxon>
        <taxon>Viridiplantae</taxon>
        <taxon>Streptophyta</taxon>
        <taxon>Embryophyta</taxon>
        <taxon>Tracheophyta</taxon>
        <taxon>Spermatophyta</taxon>
        <taxon>Magnoliopsida</taxon>
        <taxon>eudicotyledons</taxon>
        <taxon>Gunneridae</taxon>
        <taxon>Pentapetalae</taxon>
        <taxon>rosids</taxon>
        <taxon>fabids</taxon>
        <taxon>Malpighiales</taxon>
        <taxon>Rhizophoraceae</taxon>
        <taxon>Rhizophora</taxon>
    </lineage>
</organism>